<dbReference type="Pfam" id="PF24464">
    <property type="entry name" value="Ig_F54D1_6_2"/>
    <property type="match status" value="1"/>
</dbReference>
<keyword evidence="2" id="KW-1185">Reference proteome</keyword>
<dbReference type="AlphaFoldDB" id="A0A914RDA1"/>
<accession>A0A914RDA1</accession>
<dbReference type="WBParaSite" id="PEQ_0000447801-mRNA-1">
    <property type="protein sequence ID" value="PEQ_0000447801-mRNA-1"/>
    <property type="gene ID" value="PEQ_0000447801"/>
</dbReference>
<proteinExistence type="predicted"/>
<evidence type="ECO:0000259" key="1">
    <source>
        <dbReference type="Pfam" id="PF24464"/>
    </source>
</evidence>
<evidence type="ECO:0000313" key="3">
    <source>
        <dbReference type="WBParaSite" id="PEQ_0000447801-mRNA-1"/>
    </source>
</evidence>
<feature type="domain" description="F54D1.6-like second Ig-like" evidence="1">
    <location>
        <begin position="3"/>
        <end position="33"/>
    </location>
</feature>
<organism evidence="2 3">
    <name type="scientific">Parascaris equorum</name>
    <name type="common">Equine roundworm</name>
    <dbReference type="NCBI Taxonomy" id="6256"/>
    <lineage>
        <taxon>Eukaryota</taxon>
        <taxon>Metazoa</taxon>
        <taxon>Ecdysozoa</taxon>
        <taxon>Nematoda</taxon>
        <taxon>Chromadorea</taxon>
        <taxon>Rhabditida</taxon>
        <taxon>Spirurina</taxon>
        <taxon>Ascaridomorpha</taxon>
        <taxon>Ascaridoidea</taxon>
        <taxon>Ascarididae</taxon>
        <taxon>Parascaris</taxon>
    </lineage>
</organism>
<sequence length="72" mass="8170">MGQDYMVANEALYTVQLGLYVIGYREAQDDQVVEVFSLADISRRLPKATRAVDSAFSIIPDRPFSVSDDLRW</sequence>
<dbReference type="InterPro" id="IPR057019">
    <property type="entry name" value="F54D1_6-like_Ig-like_2"/>
</dbReference>
<reference evidence="3" key="1">
    <citation type="submission" date="2022-11" db="UniProtKB">
        <authorList>
            <consortium name="WormBaseParasite"/>
        </authorList>
    </citation>
    <scope>IDENTIFICATION</scope>
</reference>
<name>A0A914RDA1_PAREQ</name>
<protein>
    <recommendedName>
        <fullName evidence="1">F54D1.6-like second Ig-like domain-containing protein</fullName>
    </recommendedName>
</protein>
<evidence type="ECO:0000313" key="2">
    <source>
        <dbReference type="Proteomes" id="UP000887564"/>
    </source>
</evidence>
<dbReference type="Proteomes" id="UP000887564">
    <property type="component" value="Unplaced"/>
</dbReference>